<evidence type="ECO:0008006" key="3">
    <source>
        <dbReference type="Google" id="ProtNLM"/>
    </source>
</evidence>
<sequence length="218" mass="24678">MIGTIQPLLKFTSMRVLDWIFPGQVHLTDADVAHIAEAWPLLEQLRIKSLSRDYVSPATLSSVFVAARQCPRLERLTLPVNVSRLPNMAGEPFYHTEDSEFRHEHIKVIELGTCFVDATRLAAIASTFAQAFPRLRSIQLDLPIAEEDIVDDSDVGYRTFGGRLCTAIQTLRQAKESGRIASWTDEGTLKILVRYFEASWDTDRRGEYNSCDEVLSYL</sequence>
<name>A0A5M3N4F1_CONPW</name>
<dbReference type="Gene3D" id="3.80.10.10">
    <property type="entry name" value="Ribonuclease Inhibitor"/>
    <property type="match status" value="1"/>
</dbReference>
<organism evidence="1 2">
    <name type="scientific">Coniophora puteana (strain RWD-64-598)</name>
    <name type="common">Brown rot fungus</name>
    <dbReference type="NCBI Taxonomy" id="741705"/>
    <lineage>
        <taxon>Eukaryota</taxon>
        <taxon>Fungi</taxon>
        <taxon>Dikarya</taxon>
        <taxon>Basidiomycota</taxon>
        <taxon>Agaricomycotina</taxon>
        <taxon>Agaricomycetes</taxon>
        <taxon>Agaricomycetidae</taxon>
        <taxon>Boletales</taxon>
        <taxon>Coniophorineae</taxon>
        <taxon>Coniophoraceae</taxon>
        <taxon>Coniophora</taxon>
    </lineage>
</organism>
<gene>
    <name evidence="1" type="ORF">CONPUDRAFT_148280</name>
</gene>
<reference evidence="2" key="1">
    <citation type="journal article" date="2012" name="Science">
        <title>The Paleozoic origin of enzymatic lignin decomposition reconstructed from 31 fungal genomes.</title>
        <authorList>
            <person name="Floudas D."/>
            <person name="Binder M."/>
            <person name="Riley R."/>
            <person name="Barry K."/>
            <person name="Blanchette R.A."/>
            <person name="Henrissat B."/>
            <person name="Martinez A.T."/>
            <person name="Otillar R."/>
            <person name="Spatafora J.W."/>
            <person name="Yadav J.S."/>
            <person name="Aerts A."/>
            <person name="Benoit I."/>
            <person name="Boyd A."/>
            <person name="Carlson A."/>
            <person name="Copeland A."/>
            <person name="Coutinho P.M."/>
            <person name="de Vries R.P."/>
            <person name="Ferreira P."/>
            <person name="Findley K."/>
            <person name="Foster B."/>
            <person name="Gaskell J."/>
            <person name="Glotzer D."/>
            <person name="Gorecki P."/>
            <person name="Heitman J."/>
            <person name="Hesse C."/>
            <person name="Hori C."/>
            <person name="Igarashi K."/>
            <person name="Jurgens J.A."/>
            <person name="Kallen N."/>
            <person name="Kersten P."/>
            <person name="Kohler A."/>
            <person name="Kuees U."/>
            <person name="Kumar T.K.A."/>
            <person name="Kuo A."/>
            <person name="LaButti K."/>
            <person name="Larrondo L.F."/>
            <person name="Lindquist E."/>
            <person name="Ling A."/>
            <person name="Lombard V."/>
            <person name="Lucas S."/>
            <person name="Lundell T."/>
            <person name="Martin R."/>
            <person name="McLaughlin D.J."/>
            <person name="Morgenstern I."/>
            <person name="Morin E."/>
            <person name="Murat C."/>
            <person name="Nagy L.G."/>
            <person name="Nolan M."/>
            <person name="Ohm R.A."/>
            <person name="Patyshakuliyeva A."/>
            <person name="Rokas A."/>
            <person name="Ruiz-Duenas F.J."/>
            <person name="Sabat G."/>
            <person name="Salamov A."/>
            <person name="Samejima M."/>
            <person name="Schmutz J."/>
            <person name="Slot J.C."/>
            <person name="St John F."/>
            <person name="Stenlid J."/>
            <person name="Sun H."/>
            <person name="Sun S."/>
            <person name="Syed K."/>
            <person name="Tsang A."/>
            <person name="Wiebenga A."/>
            <person name="Young D."/>
            <person name="Pisabarro A."/>
            <person name="Eastwood D.C."/>
            <person name="Martin F."/>
            <person name="Cullen D."/>
            <person name="Grigoriev I.V."/>
            <person name="Hibbett D.S."/>
        </authorList>
    </citation>
    <scope>NUCLEOTIDE SEQUENCE [LARGE SCALE GENOMIC DNA]</scope>
    <source>
        <strain evidence="2">RWD-64-598 SS2</strain>
    </source>
</reference>
<dbReference type="RefSeq" id="XP_007763080.1">
    <property type="nucleotide sequence ID" value="XM_007764890.1"/>
</dbReference>
<evidence type="ECO:0000313" key="1">
    <source>
        <dbReference type="EMBL" id="EIW86176.1"/>
    </source>
</evidence>
<proteinExistence type="predicted"/>
<protein>
    <recommendedName>
        <fullName evidence="3">F-box domain-containing protein</fullName>
    </recommendedName>
</protein>
<comment type="caution">
    <text evidence="1">The sequence shown here is derived from an EMBL/GenBank/DDBJ whole genome shotgun (WGS) entry which is preliminary data.</text>
</comment>
<keyword evidence="2" id="KW-1185">Reference proteome</keyword>
<dbReference type="EMBL" id="JH711573">
    <property type="protein sequence ID" value="EIW86176.1"/>
    <property type="molecule type" value="Genomic_DNA"/>
</dbReference>
<dbReference type="OrthoDB" id="2673757at2759"/>
<dbReference type="GeneID" id="19202477"/>
<dbReference type="AlphaFoldDB" id="A0A5M3N4F1"/>
<accession>A0A5M3N4F1</accession>
<dbReference type="KEGG" id="cput:CONPUDRAFT_148280"/>
<dbReference type="Proteomes" id="UP000053558">
    <property type="component" value="Unassembled WGS sequence"/>
</dbReference>
<dbReference type="InterPro" id="IPR032675">
    <property type="entry name" value="LRR_dom_sf"/>
</dbReference>
<evidence type="ECO:0000313" key="2">
    <source>
        <dbReference type="Proteomes" id="UP000053558"/>
    </source>
</evidence>